<keyword evidence="1" id="KW-1185">Reference proteome</keyword>
<name>A0A0N4Z028_PARTI</name>
<dbReference type="WBParaSite" id="PTRK_0000006000.1">
    <property type="protein sequence ID" value="PTRK_0000006000.1"/>
    <property type="gene ID" value="PTRK_0000006000"/>
</dbReference>
<organism evidence="1 2">
    <name type="scientific">Parastrongyloides trichosuri</name>
    <name type="common">Possum-specific nematode worm</name>
    <dbReference type="NCBI Taxonomy" id="131310"/>
    <lineage>
        <taxon>Eukaryota</taxon>
        <taxon>Metazoa</taxon>
        <taxon>Ecdysozoa</taxon>
        <taxon>Nematoda</taxon>
        <taxon>Chromadorea</taxon>
        <taxon>Rhabditida</taxon>
        <taxon>Tylenchina</taxon>
        <taxon>Panagrolaimomorpha</taxon>
        <taxon>Strongyloidoidea</taxon>
        <taxon>Strongyloididae</taxon>
        <taxon>Parastrongyloides</taxon>
    </lineage>
</organism>
<evidence type="ECO:0000313" key="1">
    <source>
        <dbReference type="Proteomes" id="UP000038045"/>
    </source>
</evidence>
<reference evidence="2" key="1">
    <citation type="submission" date="2017-02" db="UniProtKB">
        <authorList>
            <consortium name="WormBaseParasite"/>
        </authorList>
    </citation>
    <scope>IDENTIFICATION</scope>
</reference>
<protein>
    <submittedName>
        <fullName evidence="2">Uncharacterized protein</fullName>
    </submittedName>
</protein>
<evidence type="ECO:0000313" key="2">
    <source>
        <dbReference type="WBParaSite" id="PTRK_0000006000.1"/>
    </source>
</evidence>
<proteinExistence type="predicted"/>
<sequence length="182" mass="20768">MMMFMNGDVDYDYDDPNITLIVAMKHFKTISHGANKLGRISNVIAEPSQELQDSCEYVRNLILKMKDEKCNNNESIDSSLFVECKSEVAEKNSDSSVPGAIEFAFKKYNNAISAQECRKRAKEFTEYYKINTVTEFALLFSILCFKTYGEVTGKRLIEEFQDILDREGLSGLNRIISVEPNI</sequence>
<accession>A0A0N4Z028</accession>
<dbReference type="Proteomes" id="UP000038045">
    <property type="component" value="Unplaced"/>
</dbReference>
<dbReference type="AlphaFoldDB" id="A0A0N4Z028"/>